<evidence type="ECO:0000313" key="4">
    <source>
        <dbReference type="EMBL" id="MDG4976368.1"/>
    </source>
</evidence>
<evidence type="ECO:0000256" key="3">
    <source>
        <dbReference type="ARBA" id="ARBA00022840"/>
    </source>
</evidence>
<dbReference type="GO" id="GO:0005524">
    <property type="term" value="F:ATP binding"/>
    <property type="evidence" value="ECO:0007669"/>
    <property type="project" value="UniProtKB-KW"/>
</dbReference>
<organism evidence="4 5">
    <name type="scientific">Lactococcus lactis</name>
    <dbReference type="NCBI Taxonomy" id="1358"/>
    <lineage>
        <taxon>Bacteria</taxon>
        <taxon>Bacillati</taxon>
        <taxon>Bacillota</taxon>
        <taxon>Bacilli</taxon>
        <taxon>Lactobacillales</taxon>
        <taxon>Streptococcaceae</taxon>
        <taxon>Lactococcus</taxon>
    </lineage>
</organism>
<reference evidence="4" key="1">
    <citation type="submission" date="2022-10" db="EMBL/GenBank/DDBJ databases">
        <authorList>
            <person name="Turner M.S."/>
            <person name="Huang W."/>
        </authorList>
    </citation>
    <scope>NUCLEOTIDE SEQUENCE</scope>
    <source>
        <strain evidence="4">54</strain>
    </source>
</reference>
<evidence type="ECO:0000256" key="1">
    <source>
        <dbReference type="ARBA" id="ARBA00022741"/>
    </source>
</evidence>
<keyword evidence="2" id="KW-0378">Hydrolase</keyword>
<dbReference type="Gene3D" id="3.90.320.10">
    <property type="match status" value="1"/>
</dbReference>
<protein>
    <submittedName>
        <fullName evidence="4">DUF2800 domain-containing protein</fullName>
    </submittedName>
</protein>
<dbReference type="InterPro" id="IPR011604">
    <property type="entry name" value="PDDEXK-like_dom_sf"/>
</dbReference>
<dbReference type="EMBL" id="JAOWLV010000003">
    <property type="protein sequence ID" value="MDG4976368.1"/>
    <property type="molecule type" value="Genomic_DNA"/>
</dbReference>
<keyword evidence="2" id="KW-0347">Helicase</keyword>
<comment type="caution">
    <text evidence="4">The sequence shown here is derived from an EMBL/GenBank/DDBJ whole genome shotgun (WGS) entry which is preliminary data.</text>
</comment>
<dbReference type="RefSeq" id="WP_278200804.1">
    <property type="nucleotide sequence ID" value="NZ_JAOWLT010000002.1"/>
</dbReference>
<dbReference type="GO" id="GO:0004386">
    <property type="term" value="F:helicase activity"/>
    <property type="evidence" value="ECO:0007669"/>
    <property type="project" value="UniProtKB-KW"/>
</dbReference>
<keyword evidence="3" id="KW-0067">ATP-binding</keyword>
<gene>
    <name evidence="4" type="ORF">OGZ50_06430</name>
</gene>
<dbReference type="InterPro" id="IPR021229">
    <property type="entry name" value="DUF2800"/>
</dbReference>
<accession>A0AAP4DTX6</accession>
<dbReference type="AlphaFoldDB" id="A0AAP4DTX6"/>
<sequence length="388" mass="43697">MASPEDHATLSASSSSRWLSCTPSVVFSAPYDKERKDTTFTAEGTAAHALAELKLQLDTGKITKRKFNSQFKKFKADSEFYSTSFEEFVDDYVGFVNETIASYEQPEVELEQRVNFSDWVPEGFGTSDVVIMTDSVLHIVDLKFGKGVPVSAIENTQLMLYALGTYYEFNLAYDFETVRMTIHQPRLYDTSTYELSVKELLDWGDNFVKPRAKLAMSGEGEFVPSEKACRFCPAKAVCKARADKNLQDAIKYDFADSNELEPGQISDILTNSKEIKKWLEDIEEWALIQARDKGQHFDGWKLVEGRSNRKITNADVAASILTEAGYSDIFKPQELLTLTNLEKLVGKKKFGELLNDIIVKPEGKPTLVVETDKRPEISSIGQAVKDFE</sequence>
<dbReference type="Pfam" id="PF10926">
    <property type="entry name" value="DUF2800"/>
    <property type="match status" value="1"/>
</dbReference>
<keyword evidence="1" id="KW-0547">Nucleotide-binding</keyword>
<evidence type="ECO:0000256" key="2">
    <source>
        <dbReference type="ARBA" id="ARBA00022806"/>
    </source>
</evidence>
<name>A0AAP4DTX6_9LACT</name>
<reference evidence="4" key="2">
    <citation type="journal article" date="2023" name="Food Microbiol.">
        <title>Evaluation of the fermentation potential of lactic acid bacteria isolated from herbs, fruits and vegetables as starter cultures in nut-based milk alternatives.</title>
        <authorList>
            <person name="Huang W."/>
            <person name="Dong A."/>
            <person name="Pham H.T."/>
            <person name="Zhou C."/>
            <person name="Huo Z."/>
            <person name="Watjen A.P."/>
            <person name="Prakash S."/>
            <person name="Bang-Berthelsen C.H."/>
            <person name="Turner M.S."/>
        </authorList>
    </citation>
    <scope>NUCLEOTIDE SEQUENCE</scope>
    <source>
        <strain evidence="4">54</strain>
    </source>
</reference>
<dbReference type="Proteomes" id="UP001152598">
    <property type="component" value="Unassembled WGS sequence"/>
</dbReference>
<proteinExistence type="predicted"/>
<evidence type="ECO:0000313" key="5">
    <source>
        <dbReference type="Proteomes" id="UP001152598"/>
    </source>
</evidence>